<evidence type="ECO:0000256" key="1">
    <source>
        <dbReference type="PROSITE-ProRule" id="PRU00723"/>
    </source>
</evidence>
<dbReference type="Proteomes" id="UP000186955">
    <property type="component" value="Unassembled WGS sequence"/>
</dbReference>
<keyword evidence="1" id="KW-0862">Zinc</keyword>
<dbReference type="PROSITE" id="PS50103">
    <property type="entry name" value="ZF_C3H1"/>
    <property type="match status" value="1"/>
</dbReference>
<feature type="zinc finger region" description="C3H1-type" evidence="1">
    <location>
        <begin position="151"/>
        <end position="180"/>
    </location>
</feature>
<dbReference type="GO" id="GO:0008270">
    <property type="term" value="F:zinc ion binding"/>
    <property type="evidence" value="ECO:0007669"/>
    <property type="project" value="UniProtKB-KW"/>
</dbReference>
<feature type="compositionally biased region" description="Gly residues" evidence="2">
    <location>
        <begin position="324"/>
        <end position="338"/>
    </location>
</feature>
<dbReference type="AlphaFoldDB" id="A0A1Q5SXJ8"/>
<feature type="compositionally biased region" description="Polar residues" evidence="2">
    <location>
        <begin position="273"/>
        <end position="285"/>
    </location>
</feature>
<proteinExistence type="predicted"/>
<sequence length="560" mass="59407">MSSQARPLFFCSRSNGSLTPLIALDDLPAGVSVHGVSRTLTPGETQGMISCGASEPRSEPWTLEGVAPVGHGAIANDEDFTRLEAVLLKVMADETLPTHLRMAINGFLYHHHGASVPTAAPLTEAVTGRQSTAPVYHGNTRGSGGHKQGFNAKKEFCSYWIRHGECDYQQQGCLYKHEMPSDITLLEKLGLRDIPRWYREKFNVPSLLQANYGNNHRGQPQQAAVDQPAQRAIQHHPAAINASTTGTSVSVNGTTNAADNASTAGPSGHAKGINNTANNASTTGHSAHAHPNGNVTHNTGNNNNGNHPGHGHPHPRGGRYKSPRGGGFTAAGKGGGNLNWGKNGRNGVIPPPANIVKATHGDDTPSTESRPTSSGSSFSISSRPGMDLLASPLVNPMTNMTLTGQPTLDKETMARKTSMTARLRQLTPEASYASPVPKEEPEQNFFRTKTRRVFSFGADGDKIAAAKSKGAAPFDPFASLTKDETTEKTTAPALTPMIRKLVATSQPIDPNEPLINWGPIGAPVQRPAPAVNTTYAMALINGQVHTGAKGQSAYPYMGQH</sequence>
<feature type="domain" description="C3H1-type" evidence="3">
    <location>
        <begin position="151"/>
        <end position="180"/>
    </location>
</feature>
<keyword evidence="5" id="KW-1185">Reference proteome</keyword>
<dbReference type="STRING" id="1316194.A0A1Q5SXJ8"/>
<dbReference type="InterPro" id="IPR000571">
    <property type="entry name" value="Znf_CCCH"/>
</dbReference>
<keyword evidence="1" id="KW-0479">Metal-binding</keyword>
<keyword evidence="1" id="KW-0863">Zinc-finger</keyword>
<dbReference type="OrthoDB" id="5355510at2759"/>
<feature type="region of interest" description="Disordered" evidence="2">
    <location>
        <begin position="211"/>
        <end position="385"/>
    </location>
</feature>
<name>A0A1Q5SXJ8_9EURO</name>
<protein>
    <recommendedName>
        <fullName evidence="3">C3H1-type domain-containing protein</fullName>
    </recommendedName>
</protein>
<gene>
    <name evidence="4" type="ORF">PENSUB_12655</name>
</gene>
<evidence type="ECO:0000313" key="4">
    <source>
        <dbReference type="EMBL" id="OKO92670.1"/>
    </source>
</evidence>
<feature type="compositionally biased region" description="Low complexity" evidence="2">
    <location>
        <begin position="219"/>
        <end position="232"/>
    </location>
</feature>
<feature type="compositionally biased region" description="Low complexity" evidence="2">
    <location>
        <begin position="290"/>
        <end position="307"/>
    </location>
</feature>
<feature type="compositionally biased region" description="Basic residues" evidence="2">
    <location>
        <begin position="309"/>
        <end position="322"/>
    </location>
</feature>
<evidence type="ECO:0000256" key="2">
    <source>
        <dbReference type="SAM" id="MobiDB-lite"/>
    </source>
</evidence>
<feature type="compositionally biased region" description="Low complexity" evidence="2">
    <location>
        <begin position="364"/>
        <end position="384"/>
    </location>
</feature>
<evidence type="ECO:0000313" key="5">
    <source>
        <dbReference type="Proteomes" id="UP000186955"/>
    </source>
</evidence>
<feature type="compositionally biased region" description="Low complexity" evidence="2">
    <location>
        <begin position="243"/>
        <end position="256"/>
    </location>
</feature>
<comment type="caution">
    <text evidence="4">The sequence shown here is derived from an EMBL/GenBank/DDBJ whole genome shotgun (WGS) entry which is preliminary data.</text>
</comment>
<evidence type="ECO:0000259" key="3">
    <source>
        <dbReference type="PROSITE" id="PS50103"/>
    </source>
</evidence>
<accession>A0A1Q5SXJ8</accession>
<organism evidence="4 5">
    <name type="scientific">Penicillium subrubescens</name>
    <dbReference type="NCBI Taxonomy" id="1316194"/>
    <lineage>
        <taxon>Eukaryota</taxon>
        <taxon>Fungi</taxon>
        <taxon>Dikarya</taxon>
        <taxon>Ascomycota</taxon>
        <taxon>Pezizomycotina</taxon>
        <taxon>Eurotiomycetes</taxon>
        <taxon>Eurotiomycetidae</taxon>
        <taxon>Eurotiales</taxon>
        <taxon>Aspergillaceae</taxon>
        <taxon>Penicillium</taxon>
    </lineage>
</organism>
<dbReference type="EMBL" id="MNBE01000740">
    <property type="protein sequence ID" value="OKO92670.1"/>
    <property type="molecule type" value="Genomic_DNA"/>
</dbReference>
<reference evidence="4 5" key="1">
    <citation type="submission" date="2016-10" db="EMBL/GenBank/DDBJ databases">
        <title>Genome sequence of the ascomycete fungus Penicillium subrubescens.</title>
        <authorList>
            <person name="De Vries R.P."/>
            <person name="Peng M."/>
            <person name="Dilokpimol A."/>
            <person name="Hilden K."/>
            <person name="Makela M.R."/>
            <person name="Grigoriev I."/>
            <person name="Riley R."/>
            <person name="Granchi Z."/>
        </authorList>
    </citation>
    <scope>NUCLEOTIDE SEQUENCE [LARGE SCALE GENOMIC DNA]</scope>
    <source>
        <strain evidence="4 5">CBS 132785</strain>
    </source>
</reference>